<dbReference type="AlphaFoldDB" id="A0A482SXP0"/>
<evidence type="ECO:0000313" key="1">
    <source>
        <dbReference type="EMBL" id="RYJ08268.1"/>
    </source>
</evidence>
<organism evidence="1 2">
    <name type="scientific">Halogeometricum borinquense</name>
    <dbReference type="NCBI Taxonomy" id="60847"/>
    <lineage>
        <taxon>Archaea</taxon>
        <taxon>Methanobacteriati</taxon>
        <taxon>Methanobacteriota</taxon>
        <taxon>Stenosarchaea group</taxon>
        <taxon>Halobacteria</taxon>
        <taxon>Halobacteriales</taxon>
        <taxon>Haloferacaceae</taxon>
        <taxon>Halogeometricum</taxon>
    </lineage>
</organism>
<dbReference type="Proteomes" id="UP000294028">
    <property type="component" value="Unassembled WGS sequence"/>
</dbReference>
<sequence length="76" mass="8129">MEALAFASVSAILIEITRANGSEVRPMSALKELGTDTPDDVVDQIRLDTIDNIGSFFRNSNSSAGSVQSVPSRFDP</sequence>
<comment type="caution">
    <text evidence="1">The sequence shown here is derived from an EMBL/GenBank/DDBJ whole genome shotgun (WGS) entry which is preliminary data.</text>
</comment>
<evidence type="ECO:0000313" key="2">
    <source>
        <dbReference type="Proteomes" id="UP000294028"/>
    </source>
</evidence>
<reference evidence="1 2" key="1">
    <citation type="submission" date="2018-12" db="EMBL/GenBank/DDBJ databases">
        <title>Genome analysis provides insights into bioremediation potentialities of Halogeometricum borinquense strain N11.</title>
        <authorList>
            <person name="Najjari A."/>
            <person name="Youssef N."/>
            <person name="Fhoula I."/>
            <person name="Ben Dhia O."/>
            <person name="Mahjoubi M."/>
            <person name="Ouzari H.I."/>
            <person name="Cherif A."/>
        </authorList>
    </citation>
    <scope>NUCLEOTIDE SEQUENCE [LARGE SCALE GENOMIC DNA]</scope>
    <source>
        <strain evidence="1 2">N11</strain>
    </source>
</reference>
<dbReference type="EMBL" id="RZHH01000003">
    <property type="protein sequence ID" value="RYJ08268.1"/>
    <property type="molecule type" value="Genomic_DNA"/>
</dbReference>
<gene>
    <name evidence="1" type="ORF">ELS19_17070</name>
</gene>
<protein>
    <submittedName>
        <fullName evidence="1">Uncharacterized protein</fullName>
    </submittedName>
</protein>
<accession>A0A482SXP0</accession>
<proteinExistence type="predicted"/>
<name>A0A482SXP0_9EURY</name>